<organism evidence="2 3">
    <name type="scientific">Gordonia hirsuta DSM 44140 = NBRC 16056</name>
    <dbReference type="NCBI Taxonomy" id="1121927"/>
    <lineage>
        <taxon>Bacteria</taxon>
        <taxon>Bacillati</taxon>
        <taxon>Actinomycetota</taxon>
        <taxon>Actinomycetes</taxon>
        <taxon>Mycobacteriales</taxon>
        <taxon>Gordoniaceae</taxon>
        <taxon>Gordonia</taxon>
    </lineage>
</organism>
<dbReference type="RefSeq" id="WP_005940843.1">
    <property type="nucleotide sequence ID" value="NZ_ATVK01000052.1"/>
</dbReference>
<dbReference type="SUPFAM" id="SSF53098">
    <property type="entry name" value="Ribonuclease H-like"/>
    <property type="match status" value="1"/>
</dbReference>
<protein>
    <recommendedName>
        <fullName evidence="1">Integrase catalytic domain-containing protein</fullName>
    </recommendedName>
</protein>
<dbReference type="STRING" id="1121927.GOHSU_26_00200"/>
<keyword evidence="3" id="KW-1185">Reference proteome</keyword>
<dbReference type="InterPro" id="IPR001584">
    <property type="entry name" value="Integrase_cat-core"/>
</dbReference>
<dbReference type="GO" id="GO:0015074">
    <property type="term" value="P:DNA integration"/>
    <property type="evidence" value="ECO:0007669"/>
    <property type="project" value="InterPro"/>
</dbReference>
<feature type="domain" description="Integrase catalytic" evidence="1">
    <location>
        <begin position="2"/>
        <end position="50"/>
    </location>
</feature>
<dbReference type="OrthoDB" id="3254719at2"/>
<dbReference type="EMBL" id="BANT01000026">
    <property type="protein sequence ID" value="GAC57863.1"/>
    <property type="molecule type" value="Genomic_DNA"/>
</dbReference>
<reference evidence="2 3" key="1">
    <citation type="submission" date="2012-12" db="EMBL/GenBank/DDBJ databases">
        <title>Whole genome shotgun sequence of Gordonia hirsuta NBRC 16056.</title>
        <authorList>
            <person name="Isaki-Nakamura S."/>
            <person name="Hosoyama A."/>
            <person name="Tsuchikane K."/>
            <person name="Katsumata H."/>
            <person name="Baba S."/>
            <person name="Yamazaki S."/>
            <person name="Fujita N."/>
        </authorList>
    </citation>
    <scope>NUCLEOTIDE SEQUENCE [LARGE SCALE GENOMIC DNA]</scope>
    <source>
        <strain evidence="2 3">NBRC 16056</strain>
    </source>
</reference>
<evidence type="ECO:0000313" key="2">
    <source>
        <dbReference type="EMBL" id="GAC57863.1"/>
    </source>
</evidence>
<evidence type="ECO:0000259" key="1">
    <source>
        <dbReference type="Pfam" id="PF13683"/>
    </source>
</evidence>
<dbReference type="Pfam" id="PF13683">
    <property type="entry name" value="rve_3"/>
    <property type="match status" value="1"/>
</dbReference>
<sequence length="75" mass="8525">MAEALNSLYKHELIYRRPWTSATDVEYATAEWVSWYNHQRLHSALGHVPPAEYEAAYWAGGTTSTTVPETVLQNS</sequence>
<evidence type="ECO:0000313" key="3">
    <source>
        <dbReference type="Proteomes" id="UP000053405"/>
    </source>
</evidence>
<gene>
    <name evidence="2" type="ORF">GOHSU_26_00200</name>
</gene>
<dbReference type="Proteomes" id="UP000053405">
    <property type="component" value="Unassembled WGS sequence"/>
</dbReference>
<accession>L7LCU5</accession>
<dbReference type="InterPro" id="IPR012337">
    <property type="entry name" value="RNaseH-like_sf"/>
</dbReference>
<name>L7LCU5_9ACTN</name>
<comment type="caution">
    <text evidence="2">The sequence shown here is derived from an EMBL/GenBank/DDBJ whole genome shotgun (WGS) entry which is preliminary data.</text>
</comment>
<proteinExistence type="predicted"/>
<dbReference type="AlphaFoldDB" id="L7LCU5"/>
<dbReference type="eggNOG" id="COG2801">
    <property type="taxonomic scope" value="Bacteria"/>
</dbReference>